<dbReference type="EMBL" id="BPLR01017018">
    <property type="protein sequence ID" value="GIY88072.1"/>
    <property type="molecule type" value="Genomic_DNA"/>
</dbReference>
<keyword evidence="2" id="KW-1185">Reference proteome</keyword>
<name>A0AAV4WYT3_CAEEX</name>
<protein>
    <submittedName>
        <fullName evidence="1">Uncharacterized protein</fullName>
    </submittedName>
</protein>
<accession>A0AAV4WYT3</accession>
<evidence type="ECO:0000313" key="1">
    <source>
        <dbReference type="EMBL" id="GIY88072.1"/>
    </source>
</evidence>
<proteinExistence type="predicted"/>
<gene>
    <name evidence="1" type="ORF">CEXT_779281</name>
</gene>
<reference evidence="1 2" key="1">
    <citation type="submission" date="2021-06" db="EMBL/GenBank/DDBJ databases">
        <title>Caerostris extrusa draft genome.</title>
        <authorList>
            <person name="Kono N."/>
            <person name="Arakawa K."/>
        </authorList>
    </citation>
    <scope>NUCLEOTIDE SEQUENCE [LARGE SCALE GENOMIC DNA]</scope>
</reference>
<sequence length="70" mass="7837">MVRTIIKAGKGIHSLLLFKLFPIVSVPEEFRTLLMRDQPAPGRERGAPDAENYPPLIYLLNFQATVDGLT</sequence>
<comment type="caution">
    <text evidence="1">The sequence shown here is derived from an EMBL/GenBank/DDBJ whole genome shotgun (WGS) entry which is preliminary data.</text>
</comment>
<dbReference type="AlphaFoldDB" id="A0AAV4WYT3"/>
<evidence type="ECO:0000313" key="2">
    <source>
        <dbReference type="Proteomes" id="UP001054945"/>
    </source>
</evidence>
<organism evidence="1 2">
    <name type="scientific">Caerostris extrusa</name>
    <name type="common">Bark spider</name>
    <name type="synonym">Caerostris bankana</name>
    <dbReference type="NCBI Taxonomy" id="172846"/>
    <lineage>
        <taxon>Eukaryota</taxon>
        <taxon>Metazoa</taxon>
        <taxon>Ecdysozoa</taxon>
        <taxon>Arthropoda</taxon>
        <taxon>Chelicerata</taxon>
        <taxon>Arachnida</taxon>
        <taxon>Araneae</taxon>
        <taxon>Araneomorphae</taxon>
        <taxon>Entelegynae</taxon>
        <taxon>Araneoidea</taxon>
        <taxon>Araneidae</taxon>
        <taxon>Caerostris</taxon>
    </lineage>
</organism>
<dbReference type="Proteomes" id="UP001054945">
    <property type="component" value="Unassembled WGS sequence"/>
</dbReference>